<name>A0A0F9UPH6_9ZZZZ</name>
<dbReference type="SMART" id="SM00506">
    <property type="entry name" value="A1pp"/>
    <property type="match status" value="1"/>
</dbReference>
<proteinExistence type="predicted"/>
<dbReference type="InterPro" id="IPR043472">
    <property type="entry name" value="Macro_dom-like"/>
</dbReference>
<comment type="caution">
    <text evidence="2">The sequence shown here is derived from an EMBL/GenBank/DDBJ whole genome shotgun (WGS) entry which is preliminary data.</text>
</comment>
<gene>
    <name evidence="2" type="ORF">LCGC14_0238940</name>
</gene>
<accession>A0A0F9UPH6</accession>
<dbReference type="Pfam" id="PF01661">
    <property type="entry name" value="Macro"/>
    <property type="match status" value="1"/>
</dbReference>
<protein>
    <recommendedName>
        <fullName evidence="1">Macro domain-containing protein</fullName>
    </recommendedName>
</protein>
<evidence type="ECO:0000313" key="2">
    <source>
        <dbReference type="EMBL" id="KKN89387.1"/>
    </source>
</evidence>
<dbReference type="PANTHER" id="PTHR11106">
    <property type="entry name" value="GANGLIOSIDE INDUCED DIFFERENTIATION ASSOCIATED PROTEIN 2-RELATED"/>
    <property type="match status" value="1"/>
</dbReference>
<dbReference type="Gene3D" id="3.40.220.10">
    <property type="entry name" value="Leucine Aminopeptidase, subunit E, domain 1"/>
    <property type="match status" value="1"/>
</dbReference>
<feature type="domain" description="Macro" evidence="1">
    <location>
        <begin position="1"/>
        <end position="168"/>
    </location>
</feature>
<dbReference type="AlphaFoldDB" id="A0A0F9UPH6"/>
<organism evidence="2">
    <name type="scientific">marine sediment metagenome</name>
    <dbReference type="NCBI Taxonomy" id="412755"/>
    <lineage>
        <taxon>unclassified sequences</taxon>
        <taxon>metagenomes</taxon>
        <taxon>ecological metagenomes</taxon>
    </lineage>
</organism>
<dbReference type="EMBL" id="LAZR01000119">
    <property type="protein sequence ID" value="KKN89387.1"/>
    <property type="molecule type" value="Genomic_DNA"/>
</dbReference>
<dbReference type="InterPro" id="IPR002589">
    <property type="entry name" value="Macro_dom"/>
</dbReference>
<sequence>MINVTIHQGDLTAWRVDAIVNAANNDLVLGGGLAGVIARRGGPGIQQECAAHGQIEIGQAAMTGAGDLPAKHVIHQASMGVGMLTTDRSLKESTAAALHLAEQNGLNSIAFPATGTGVAGFDMRRCAEIMLGEVKAFCGSAHSVTDVHFVLLDAAARKVFEEVADGLFGQS</sequence>
<reference evidence="2" key="1">
    <citation type="journal article" date="2015" name="Nature">
        <title>Complex archaea that bridge the gap between prokaryotes and eukaryotes.</title>
        <authorList>
            <person name="Spang A."/>
            <person name="Saw J.H."/>
            <person name="Jorgensen S.L."/>
            <person name="Zaremba-Niedzwiedzka K."/>
            <person name="Martijn J."/>
            <person name="Lind A.E."/>
            <person name="van Eijk R."/>
            <person name="Schleper C."/>
            <person name="Guy L."/>
            <person name="Ettema T.J."/>
        </authorList>
    </citation>
    <scope>NUCLEOTIDE SEQUENCE</scope>
</reference>
<dbReference type="SUPFAM" id="SSF52949">
    <property type="entry name" value="Macro domain-like"/>
    <property type="match status" value="1"/>
</dbReference>
<evidence type="ECO:0000259" key="1">
    <source>
        <dbReference type="PROSITE" id="PS51154"/>
    </source>
</evidence>
<dbReference type="PANTHER" id="PTHR11106:SF111">
    <property type="entry name" value="MACRO DOMAIN-CONTAINING PROTEIN"/>
    <property type="match status" value="1"/>
</dbReference>
<dbReference type="PROSITE" id="PS51154">
    <property type="entry name" value="MACRO"/>
    <property type="match status" value="1"/>
</dbReference>